<dbReference type="Gene3D" id="3.30.420.10">
    <property type="entry name" value="Ribonuclease H-like superfamily/Ribonuclease H"/>
    <property type="match status" value="1"/>
</dbReference>
<dbReference type="InterPro" id="IPR036397">
    <property type="entry name" value="RNaseH_sf"/>
</dbReference>
<comment type="caution">
    <text evidence="2">The sequence shown here is derived from an EMBL/GenBank/DDBJ whole genome shotgun (WGS) entry which is preliminary data.</text>
</comment>
<evidence type="ECO:0000313" key="2">
    <source>
        <dbReference type="EMBL" id="GBP41489.1"/>
    </source>
</evidence>
<evidence type="ECO:0000256" key="1">
    <source>
        <dbReference type="SAM" id="MobiDB-lite"/>
    </source>
</evidence>
<accession>A0A4C1VTG4</accession>
<dbReference type="PANTHER" id="PTHR10338">
    <property type="entry name" value="INTER-ALPHA-TRYPSIN INHIBITOR HEAVY CHAIN FAMILY MEMBER"/>
    <property type="match status" value="1"/>
</dbReference>
<name>A0A4C1VTG4_EUMVA</name>
<dbReference type="GO" id="GO:0003676">
    <property type="term" value="F:nucleic acid binding"/>
    <property type="evidence" value="ECO:0007669"/>
    <property type="project" value="InterPro"/>
</dbReference>
<feature type="region of interest" description="Disordered" evidence="1">
    <location>
        <begin position="443"/>
        <end position="466"/>
    </location>
</feature>
<evidence type="ECO:0000313" key="3">
    <source>
        <dbReference type="Proteomes" id="UP000299102"/>
    </source>
</evidence>
<keyword evidence="3" id="KW-1185">Reference proteome</keyword>
<dbReference type="OrthoDB" id="299997at2759"/>
<dbReference type="EMBL" id="BGZK01000400">
    <property type="protein sequence ID" value="GBP41489.1"/>
    <property type="molecule type" value="Genomic_DNA"/>
</dbReference>
<dbReference type="Proteomes" id="UP000299102">
    <property type="component" value="Unassembled WGS sequence"/>
</dbReference>
<organism evidence="2 3">
    <name type="scientific">Eumeta variegata</name>
    <name type="common">Bagworm moth</name>
    <name type="synonym">Eumeta japonica</name>
    <dbReference type="NCBI Taxonomy" id="151549"/>
    <lineage>
        <taxon>Eukaryota</taxon>
        <taxon>Metazoa</taxon>
        <taxon>Ecdysozoa</taxon>
        <taxon>Arthropoda</taxon>
        <taxon>Hexapoda</taxon>
        <taxon>Insecta</taxon>
        <taxon>Pterygota</taxon>
        <taxon>Neoptera</taxon>
        <taxon>Endopterygota</taxon>
        <taxon>Lepidoptera</taxon>
        <taxon>Glossata</taxon>
        <taxon>Ditrysia</taxon>
        <taxon>Tineoidea</taxon>
        <taxon>Psychidae</taxon>
        <taxon>Oiketicinae</taxon>
        <taxon>Eumeta</taxon>
    </lineage>
</organism>
<proteinExistence type="predicted"/>
<dbReference type="InterPro" id="IPR050934">
    <property type="entry name" value="ITIH"/>
</dbReference>
<dbReference type="PANTHER" id="PTHR10338:SF108">
    <property type="entry name" value="INTER-ALPHA-TRYPSIN INHIBITOR HEAVY CHAIN H4-LIKE PROTEIN"/>
    <property type="match status" value="1"/>
</dbReference>
<reference evidence="2 3" key="1">
    <citation type="journal article" date="2019" name="Commun. Biol.">
        <title>The bagworm genome reveals a unique fibroin gene that provides high tensile strength.</title>
        <authorList>
            <person name="Kono N."/>
            <person name="Nakamura H."/>
            <person name="Ohtoshi R."/>
            <person name="Tomita M."/>
            <person name="Numata K."/>
            <person name="Arakawa K."/>
        </authorList>
    </citation>
    <scope>NUCLEOTIDE SEQUENCE [LARGE SCALE GENOMIC DNA]</scope>
</reference>
<protein>
    <submittedName>
        <fullName evidence="2">Inter-alpha-trypsin inhibitor heavy chain H3</fullName>
    </submittedName>
</protein>
<gene>
    <name evidence="2" type="primary">ITIH3</name>
    <name evidence="2" type="ORF">EVAR_24408_1</name>
</gene>
<feature type="compositionally biased region" description="Polar residues" evidence="1">
    <location>
        <begin position="449"/>
        <end position="463"/>
    </location>
</feature>
<sequence>MAAFGEEESAVPSRQCTCTCLVTMAKIHELRYELLPHPAYSPDLAPCDYYLFPNLKNGWVVIENSLTTHALYSFYKGSEVVVAGRLVSGQPVDFEPTVEGFGIIDDSRKKKTYRLQQKASAGAQDLPLERLWAYLTVKQLLDKRDAADADADRDSLKQRALSIALQDSRISLFLKLCFRHRKSRYEPIVLCNSPDRIRRCLRAGFVGSWLLKDYSTERDEYEFVTPLTSLVVVKPNATSAVNAESVDTPRYDSGYGSLQSLTSRSYISPPVSPFHPYLRIRGKPSSGRSNLIAPVGTSNNYPAGLHPAPAYTSDLRFASAMTADLIADDLIPVAPTSTSTTEVPTTPSPLAAYRLEDYPWARGLIDAPSDTLRLHLGNGTEISLRLAKDRQTLSAGAGPTPRSTAAAGLSLRISHPRLTSQFSRDRGALACCYMRRVAPFSRNEPGEVSSVTAQRPSAYTRRTASAAGRLRTHQVIRMTRCLEFGTSPRARGAPSAAGGAGACTYLGGARPRAPSPRSPYVRLYCVRDGYAGVCCPTASNSEPTASQ</sequence>
<dbReference type="AlphaFoldDB" id="A0A4C1VTG4"/>